<feature type="compositionally biased region" description="Low complexity" evidence="1">
    <location>
        <begin position="44"/>
        <end position="58"/>
    </location>
</feature>
<evidence type="ECO:0000313" key="3">
    <source>
        <dbReference type="Proteomes" id="UP001162060"/>
    </source>
</evidence>
<reference evidence="2" key="1">
    <citation type="submission" date="2024-01" db="EMBL/GenBank/DDBJ databases">
        <authorList>
            <person name="Webb A."/>
        </authorList>
    </citation>
    <scope>NUCLEOTIDE SEQUENCE</scope>
    <source>
        <strain evidence="2">Pm1</strain>
    </source>
</reference>
<comment type="caution">
    <text evidence="2">The sequence shown here is derived from an EMBL/GenBank/DDBJ whole genome shotgun (WGS) entry which is preliminary data.</text>
</comment>
<proteinExistence type="predicted"/>
<feature type="region of interest" description="Disordered" evidence="1">
    <location>
        <begin position="18"/>
        <end position="171"/>
    </location>
</feature>
<protein>
    <submittedName>
        <fullName evidence="2">Uncharacterized protein</fullName>
    </submittedName>
</protein>
<dbReference type="Proteomes" id="UP001162060">
    <property type="component" value="Unassembled WGS sequence"/>
</dbReference>
<dbReference type="EMBL" id="CAKLBY020000130">
    <property type="protein sequence ID" value="CAK7928642.1"/>
    <property type="molecule type" value="Genomic_DNA"/>
</dbReference>
<dbReference type="AlphaFoldDB" id="A0AAV1U534"/>
<evidence type="ECO:0000313" key="2">
    <source>
        <dbReference type="EMBL" id="CAK7928642.1"/>
    </source>
</evidence>
<feature type="compositionally biased region" description="Polar residues" evidence="1">
    <location>
        <begin position="22"/>
        <end position="41"/>
    </location>
</feature>
<sequence length="171" mass="16965">MPVAAAAARKAAARIRAAGEITSHTSPAGDSSLAALNTSRGESSRATGTSAASAAVTANHNPDESGTELSYSGELDDVSDSEATPHASGSPGADTARAKLTGSGQRGGIMSVTFGSSDCFDESLPYASPSNDRTRGDGGDAPMHCHVSSKSRDRAATGASAHAGTNQESKG</sequence>
<accession>A0AAV1U534</accession>
<organism evidence="2 3">
    <name type="scientific">Peronospora matthiolae</name>
    <dbReference type="NCBI Taxonomy" id="2874970"/>
    <lineage>
        <taxon>Eukaryota</taxon>
        <taxon>Sar</taxon>
        <taxon>Stramenopiles</taxon>
        <taxon>Oomycota</taxon>
        <taxon>Peronosporomycetes</taxon>
        <taxon>Peronosporales</taxon>
        <taxon>Peronosporaceae</taxon>
        <taxon>Peronospora</taxon>
    </lineage>
</organism>
<evidence type="ECO:0000256" key="1">
    <source>
        <dbReference type="SAM" id="MobiDB-lite"/>
    </source>
</evidence>
<name>A0AAV1U534_9STRA</name>
<gene>
    <name evidence="2" type="ORF">PM001_LOCUS13792</name>
</gene>